<dbReference type="PANTHER" id="PTHR33121:SF76">
    <property type="entry name" value="SIGNALING PROTEIN"/>
    <property type="match status" value="1"/>
</dbReference>
<dbReference type="Pfam" id="PF00563">
    <property type="entry name" value="EAL"/>
    <property type="match status" value="1"/>
</dbReference>
<sequence>MTDLRVPTGPAPATLDPHDEEWAAALARILDDPRRVRVHYQPIVDLQRGVVRGYEALARFPEAPEVPTAAWFEAAARLGCAGELEAQVVTAALVARPLLVRNRFIAVNLSAGALLSDEVAAALRDAPRLDSIVVELGDRPGGPDTAELRVAVDALRARGAGLAVDDGGAGYDNLDRIAGLRPQFLKLDGALTLGMPDDESRTALVRTFCDLAARFDAWIVAEGIERAEQLDALARLGVPLGQGYALGRPAPAMAEIDRDLVRRLRQRALVGVRGTGVEGLVERLPAVAADPTAVRVVLDAQPHLEHVVTVDAAGRPLGVLDRAAFERGEAPREPLCLRAQATPGDLARRAMTRPLAQRWDPVVCVDDAGAYVGVVPLERVVGVLAGA</sequence>
<dbReference type="Gene3D" id="3.20.20.450">
    <property type="entry name" value="EAL domain"/>
    <property type="match status" value="1"/>
</dbReference>
<dbReference type="RefSeq" id="WP_107568834.1">
    <property type="nucleotide sequence ID" value="NZ_PYYB01000001.1"/>
</dbReference>
<evidence type="ECO:0000259" key="1">
    <source>
        <dbReference type="PROSITE" id="PS50883"/>
    </source>
</evidence>
<dbReference type="CDD" id="cd01948">
    <property type="entry name" value="EAL"/>
    <property type="match status" value="1"/>
</dbReference>
<comment type="caution">
    <text evidence="2">The sequence shown here is derived from an EMBL/GenBank/DDBJ whole genome shotgun (WGS) entry which is preliminary data.</text>
</comment>
<dbReference type="InterPro" id="IPR001633">
    <property type="entry name" value="EAL_dom"/>
</dbReference>
<dbReference type="SMART" id="SM00052">
    <property type="entry name" value="EAL"/>
    <property type="match status" value="1"/>
</dbReference>
<dbReference type="InterPro" id="IPR035919">
    <property type="entry name" value="EAL_sf"/>
</dbReference>
<accession>A0A2T4ULS8</accession>
<gene>
    <name evidence="2" type="ORF">C7Y72_11340</name>
</gene>
<dbReference type="SUPFAM" id="SSF141868">
    <property type="entry name" value="EAL domain-like"/>
    <property type="match status" value="1"/>
</dbReference>
<feature type="domain" description="EAL" evidence="1">
    <location>
        <begin position="19"/>
        <end position="263"/>
    </location>
</feature>
<proteinExistence type="predicted"/>
<keyword evidence="3" id="KW-1185">Reference proteome</keyword>
<dbReference type="Proteomes" id="UP000240739">
    <property type="component" value="Unassembled WGS sequence"/>
</dbReference>
<name>A0A2T4ULS8_9ACTN</name>
<dbReference type="AlphaFoldDB" id="A0A2T4ULS8"/>
<dbReference type="GO" id="GO:0071111">
    <property type="term" value="F:cyclic-guanylate-specific phosphodiesterase activity"/>
    <property type="evidence" value="ECO:0007669"/>
    <property type="project" value="InterPro"/>
</dbReference>
<dbReference type="OrthoDB" id="23692at2"/>
<evidence type="ECO:0000313" key="3">
    <source>
        <dbReference type="Proteomes" id="UP000240739"/>
    </source>
</evidence>
<evidence type="ECO:0000313" key="2">
    <source>
        <dbReference type="EMBL" id="PTL60189.1"/>
    </source>
</evidence>
<dbReference type="InterPro" id="IPR050706">
    <property type="entry name" value="Cyclic-di-GMP_PDE-like"/>
</dbReference>
<dbReference type="PANTHER" id="PTHR33121">
    <property type="entry name" value="CYCLIC DI-GMP PHOSPHODIESTERASE PDEF"/>
    <property type="match status" value="1"/>
</dbReference>
<dbReference type="PROSITE" id="PS50883">
    <property type="entry name" value="EAL"/>
    <property type="match status" value="1"/>
</dbReference>
<organism evidence="2 3">
    <name type="scientific">Paraconexibacter algicola</name>
    <dbReference type="NCBI Taxonomy" id="2133960"/>
    <lineage>
        <taxon>Bacteria</taxon>
        <taxon>Bacillati</taxon>
        <taxon>Actinomycetota</taxon>
        <taxon>Thermoleophilia</taxon>
        <taxon>Solirubrobacterales</taxon>
        <taxon>Paraconexibacteraceae</taxon>
        <taxon>Paraconexibacter</taxon>
    </lineage>
</organism>
<reference evidence="2 3" key="1">
    <citation type="submission" date="2018-03" db="EMBL/GenBank/DDBJ databases">
        <title>Aquarubrobacter algicola gen. nov., sp. nov., a novel actinobacterium isolated from shallow eutrophic lake during the end of cyanobacterial harmful algal blooms.</title>
        <authorList>
            <person name="Chun S.J."/>
        </authorList>
    </citation>
    <scope>NUCLEOTIDE SEQUENCE [LARGE SCALE GENOMIC DNA]</scope>
    <source>
        <strain evidence="2 3">Seoho-28</strain>
    </source>
</reference>
<dbReference type="EMBL" id="PYYB01000001">
    <property type="protein sequence ID" value="PTL60189.1"/>
    <property type="molecule type" value="Genomic_DNA"/>
</dbReference>
<protein>
    <recommendedName>
        <fullName evidence="1">EAL domain-containing protein</fullName>
    </recommendedName>
</protein>